<feature type="compositionally biased region" description="Pro residues" evidence="1">
    <location>
        <begin position="247"/>
        <end position="256"/>
    </location>
</feature>
<evidence type="ECO:0000313" key="3">
    <source>
        <dbReference type="EMBL" id="KAH8101710.1"/>
    </source>
</evidence>
<sequence length="290" mass="31957">MPPQRLDRQPPPRYSAAVQAYNNSLRSVIITLNVITEVWTLIWINLFQQMNIHKDHGQPKLALFALVIGILYISTTCICIFGIIAASLQREKLVKSFAFASIAGAIAVVGAGFLRVIVHFIYKNDLINECTGVVTGTGVTYRFGIWGPRIHDTLDAKEAGFFCRDGWNRDSASEIISLIAELVLSAFFIFVAFGYVKQVKQSKSKRSHAMATPGDFEDGEVTATAAGYPTHYNPPYLGYGYETAPAYAPPPGPPPGFQGQSKGLDDTSKLDDPFADFESVQKKRDSRELL</sequence>
<dbReference type="EMBL" id="JAEVFJ010000011">
    <property type="protein sequence ID" value="KAH8101710.1"/>
    <property type="molecule type" value="Genomic_DNA"/>
</dbReference>
<proteinExistence type="predicted"/>
<feature type="compositionally biased region" description="Basic and acidic residues" evidence="1">
    <location>
        <begin position="279"/>
        <end position="290"/>
    </location>
</feature>
<keyword evidence="4" id="KW-1185">Reference proteome</keyword>
<dbReference type="AlphaFoldDB" id="A0A8K0USL0"/>
<keyword evidence="2" id="KW-1133">Transmembrane helix</keyword>
<gene>
    <name evidence="3" type="ORF">BXZ70DRAFT_931617</name>
</gene>
<name>A0A8K0USL0_9AGAR</name>
<protein>
    <submittedName>
        <fullName evidence="3">Uncharacterized protein</fullName>
    </submittedName>
</protein>
<feature type="transmembrane region" description="Helical" evidence="2">
    <location>
        <begin position="28"/>
        <end position="46"/>
    </location>
</feature>
<organism evidence="3 4">
    <name type="scientific">Cristinia sonorae</name>
    <dbReference type="NCBI Taxonomy" id="1940300"/>
    <lineage>
        <taxon>Eukaryota</taxon>
        <taxon>Fungi</taxon>
        <taxon>Dikarya</taxon>
        <taxon>Basidiomycota</taxon>
        <taxon>Agaricomycotina</taxon>
        <taxon>Agaricomycetes</taxon>
        <taxon>Agaricomycetidae</taxon>
        <taxon>Agaricales</taxon>
        <taxon>Pleurotineae</taxon>
        <taxon>Stephanosporaceae</taxon>
        <taxon>Cristinia</taxon>
    </lineage>
</organism>
<feature type="transmembrane region" description="Helical" evidence="2">
    <location>
        <begin position="97"/>
        <end position="122"/>
    </location>
</feature>
<feature type="transmembrane region" description="Helical" evidence="2">
    <location>
        <begin position="61"/>
        <end position="85"/>
    </location>
</feature>
<dbReference type="OrthoDB" id="3352285at2759"/>
<keyword evidence="2" id="KW-0812">Transmembrane</keyword>
<dbReference type="Proteomes" id="UP000813824">
    <property type="component" value="Unassembled WGS sequence"/>
</dbReference>
<feature type="transmembrane region" description="Helical" evidence="2">
    <location>
        <begin position="175"/>
        <end position="196"/>
    </location>
</feature>
<comment type="caution">
    <text evidence="3">The sequence shown here is derived from an EMBL/GenBank/DDBJ whole genome shotgun (WGS) entry which is preliminary data.</text>
</comment>
<feature type="compositionally biased region" description="Basic and acidic residues" evidence="1">
    <location>
        <begin position="263"/>
        <end position="272"/>
    </location>
</feature>
<evidence type="ECO:0000313" key="4">
    <source>
        <dbReference type="Proteomes" id="UP000813824"/>
    </source>
</evidence>
<keyword evidence="2" id="KW-0472">Membrane</keyword>
<reference evidence="3" key="1">
    <citation type="journal article" date="2021" name="New Phytol.">
        <title>Evolutionary innovations through gain and loss of genes in the ectomycorrhizal Boletales.</title>
        <authorList>
            <person name="Wu G."/>
            <person name="Miyauchi S."/>
            <person name="Morin E."/>
            <person name="Kuo A."/>
            <person name="Drula E."/>
            <person name="Varga T."/>
            <person name="Kohler A."/>
            <person name="Feng B."/>
            <person name="Cao Y."/>
            <person name="Lipzen A."/>
            <person name="Daum C."/>
            <person name="Hundley H."/>
            <person name="Pangilinan J."/>
            <person name="Johnson J."/>
            <person name="Barry K."/>
            <person name="LaButti K."/>
            <person name="Ng V."/>
            <person name="Ahrendt S."/>
            <person name="Min B."/>
            <person name="Choi I.G."/>
            <person name="Park H."/>
            <person name="Plett J.M."/>
            <person name="Magnuson J."/>
            <person name="Spatafora J.W."/>
            <person name="Nagy L.G."/>
            <person name="Henrissat B."/>
            <person name="Grigoriev I.V."/>
            <person name="Yang Z.L."/>
            <person name="Xu J."/>
            <person name="Martin F.M."/>
        </authorList>
    </citation>
    <scope>NUCLEOTIDE SEQUENCE</scope>
    <source>
        <strain evidence="3">KKN 215</strain>
    </source>
</reference>
<evidence type="ECO:0000256" key="1">
    <source>
        <dbReference type="SAM" id="MobiDB-lite"/>
    </source>
</evidence>
<feature type="region of interest" description="Disordered" evidence="1">
    <location>
        <begin position="243"/>
        <end position="290"/>
    </location>
</feature>
<evidence type="ECO:0000256" key="2">
    <source>
        <dbReference type="SAM" id="Phobius"/>
    </source>
</evidence>
<accession>A0A8K0USL0</accession>